<reference evidence="1" key="1">
    <citation type="journal article" date="2014" name="Front. Microbiol.">
        <title>High frequency of phylogenetically diverse reductive dehalogenase-homologous genes in deep subseafloor sedimentary metagenomes.</title>
        <authorList>
            <person name="Kawai M."/>
            <person name="Futagami T."/>
            <person name="Toyoda A."/>
            <person name="Takaki Y."/>
            <person name="Nishi S."/>
            <person name="Hori S."/>
            <person name="Arai W."/>
            <person name="Tsubouchi T."/>
            <person name="Morono Y."/>
            <person name="Uchiyama I."/>
            <person name="Ito T."/>
            <person name="Fujiyama A."/>
            <person name="Inagaki F."/>
            <person name="Takami H."/>
        </authorList>
    </citation>
    <scope>NUCLEOTIDE SEQUENCE</scope>
    <source>
        <strain evidence="1">Expedition CK06-06</strain>
    </source>
</reference>
<evidence type="ECO:0000313" key="1">
    <source>
        <dbReference type="EMBL" id="GAI18807.1"/>
    </source>
</evidence>
<feature type="non-terminal residue" evidence="1">
    <location>
        <position position="1"/>
    </location>
</feature>
<organism evidence="1">
    <name type="scientific">marine sediment metagenome</name>
    <dbReference type="NCBI Taxonomy" id="412755"/>
    <lineage>
        <taxon>unclassified sequences</taxon>
        <taxon>metagenomes</taxon>
        <taxon>ecological metagenomes</taxon>
    </lineage>
</organism>
<accession>X1LHI9</accession>
<name>X1LHI9_9ZZZZ</name>
<dbReference type="Gene3D" id="2.60.120.200">
    <property type="match status" value="1"/>
</dbReference>
<gene>
    <name evidence="1" type="ORF">S06H3_32889</name>
</gene>
<dbReference type="InterPro" id="IPR013320">
    <property type="entry name" value="ConA-like_dom_sf"/>
</dbReference>
<dbReference type="SUPFAM" id="SSF49899">
    <property type="entry name" value="Concanavalin A-like lectins/glucanases"/>
    <property type="match status" value="1"/>
</dbReference>
<dbReference type="EMBL" id="BARV01019587">
    <property type="protein sequence ID" value="GAI18807.1"/>
    <property type="molecule type" value="Genomic_DNA"/>
</dbReference>
<feature type="non-terminal residue" evidence="1">
    <location>
        <position position="276"/>
    </location>
</feature>
<dbReference type="AlphaFoldDB" id="X1LHI9"/>
<proteinExistence type="predicted"/>
<protein>
    <submittedName>
        <fullName evidence="1">Uncharacterized protein</fullName>
    </submittedName>
</protein>
<sequence>LNFTAVIGDRPIGGAGTVNGYMGAVLGSGQPYVQVGNSDGHFQTLTYSQTVDDNAWHRVLWIFDRSANVSVVVDNGAPQGALMTAVEKSVNNLELTSLRRAGTSFAYAYGDQITIDEVIFFDHVLTPSERTADYALGLGKFYTLCDDFVDGYHMREGSGSAIASIKGLAPGTLVAMEPGDWVTGKTFPFSGMCLDWTDPIGMHANSRIRVWIYGEGTGIHKQQVATIPLGVESYALTQARGINGTWLPLSSLPGHYWVQLDAVGPSGVRSAPSNTI</sequence>
<comment type="caution">
    <text evidence="1">The sequence shown here is derived from an EMBL/GenBank/DDBJ whole genome shotgun (WGS) entry which is preliminary data.</text>
</comment>